<accession>A0AAF0APA8</accession>
<evidence type="ECO:0000313" key="4">
    <source>
        <dbReference type="Proteomes" id="UP001211143"/>
    </source>
</evidence>
<evidence type="ECO:0000313" key="3">
    <source>
        <dbReference type="EMBL" id="WBF78446.1"/>
    </source>
</evidence>
<keyword evidence="2" id="KW-0472">Membrane</keyword>
<dbReference type="Proteomes" id="UP001211143">
    <property type="component" value="Segment"/>
</dbReference>
<reference evidence="3" key="1">
    <citation type="submission" date="2022-11" db="EMBL/GenBank/DDBJ databases">
        <authorList>
            <person name="Yang Z.-Q."/>
            <person name="Zhang Y.-S."/>
        </authorList>
    </citation>
    <scope>NUCLEOTIDE SEQUENCE</scope>
</reference>
<proteinExistence type="predicted"/>
<keyword evidence="1" id="KW-0175">Coiled coil</keyword>
<keyword evidence="2" id="KW-1133">Transmembrane helix</keyword>
<feature type="coiled-coil region" evidence="1">
    <location>
        <begin position="15"/>
        <end position="49"/>
    </location>
</feature>
<organism evidence="3 4">
    <name type="scientific">Cronobacter phage EspYZU13</name>
    <dbReference type="NCBI Taxonomy" id="3003790"/>
    <lineage>
        <taxon>Viruses</taxon>
        <taxon>Duplodnaviria</taxon>
        <taxon>Heunggongvirae</taxon>
        <taxon>Uroviricota</taxon>
        <taxon>Caudoviricetes</taxon>
        <taxon>Autographivirales</taxon>
        <taxon>Autonotataviridae</taxon>
        <taxon>Melnykvirinae</taxon>
        <taxon>Cronosvirus</taxon>
        <taxon>Cronosvirus EspYZU13</taxon>
    </lineage>
</organism>
<sequence length="98" mass="10642">MSKSNDALNGAKARIVTLTRNNAELEEFNARLQARVVVAERRHESAVNQLLLEQDAVANLRKLNINLGKKAEKATIWATTFGLLLVITIGTIAGGVFA</sequence>
<evidence type="ECO:0000256" key="1">
    <source>
        <dbReference type="SAM" id="Coils"/>
    </source>
</evidence>
<feature type="transmembrane region" description="Helical" evidence="2">
    <location>
        <begin position="74"/>
        <end position="97"/>
    </location>
</feature>
<evidence type="ECO:0000256" key="2">
    <source>
        <dbReference type="SAM" id="Phobius"/>
    </source>
</evidence>
<protein>
    <submittedName>
        <fullName evidence="3">Uncharacterized protein</fullName>
    </submittedName>
</protein>
<keyword evidence="2" id="KW-0812">Transmembrane</keyword>
<dbReference type="EMBL" id="OP819285">
    <property type="protein sequence ID" value="WBF78446.1"/>
    <property type="molecule type" value="Genomic_DNA"/>
</dbReference>
<name>A0AAF0APA8_9CAUD</name>
<keyword evidence="4" id="KW-1185">Reference proteome</keyword>